<accession>A0ABY6KM37</accession>
<keyword evidence="2" id="KW-1185">Reference proteome</keyword>
<dbReference type="EMBL" id="CP092867">
    <property type="protein sequence ID" value="UYV68220.1"/>
    <property type="molecule type" value="Genomic_DNA"/>
</dbReference>
<reference evidence="1 2" key="1">
    <citation type="submission" date="2022-01" db="EMBL/GenBank/DDBJ databases">
        <title>A chromosomal length assembly of Cordylochernes scorpioides.</title>
        <authorList>
            <person name="Zeh D."/>
            <person name="Zeh J."/>
        </authorList>
    </citation>
    <scope>NUCLEOTIDE SEQUENCE [LARGE SCALE GENOMIC DNA]</scope>
    <source>
        <strain evidence="1">IN4F17</strain>
        <tissue evidence="1">Whole Body</tissue>
    </source>
</reference>
<dbReference type="PANTHER" id="PTHR12039:SF20">
    <property type="entry name" value="NICOTINAMIDE_NICOTINIC ACID MONONUCLEOTIDE ADENYLYLTRANSFERASE 3-LIKE"/>
    <property type="match status" value="1"/>
</dbReference>
<name>A0ABY6KM37_9ARAC</name>
<protein>
    <submittedName>
        <fullName evidence="1">NMNAT1</fullName>
    </submittedName>
</protein>
<dbReference type="Gene3D" id="3.40.50.620">
    <property type="entry name" value="HUPs"/>
    <property type="match status" value="2"/>
</dbReference>
<proteinExistence type="predicted"/>
<dbReference type="InterPro" id="IPR051182">
    <property type="entry name" value="Euk_NMN_adenylyltrnsfrase"/>
</dbReference>
<dbReference type="SUPFAM" id="SSF52374">
    <property type="entry name" value="Nucleotidylyl transferase"/>
    <property type="match status" value="1"/>
</dbReference>
<evidence type="ECO:0000313" key="1">
    <source>
        <dbReference type="EMBL" id="UYV68220.1"/>
    </source>
</evidence>
<dbReference type="Proteomes" id="UP001235939">
    <property type="component" value="Chromosome 05"/>
</dbReference>
<dbReference type="InterPro" id="IPR014729">
    <property type="entry name" value="Rossmann-like_a/b/a_fold"/>
</dbReference>
<evidence type="ECO:0000313" key="2">
    <source>
        <dbReference type="Proteomes" id="UP001235939"/>
    </source>
</evidence>
<gene>
    <name evidence="1" type="ORF">LAZ67_5003420</name>
</gene>
<dbReference type="PANTHER" id="PTHR12039">
    <property type="entry name" value="NICOTINAMIDE MONONUCLEOTIDE ADENYLYLTRANSFERASE"/>
    <property type="match status" value="1"/>
</dbReference>
<organism evidence="1 2">
    <name type="scientific">Cordylochernes scorpioides</name>
    <dbReference type="NCBI Taxonomy" id="51811"/>
    <lineage>
        <taxon>Eukaryota</taxon>
        <taxon>Metazoa</taxon>
        <taxon>Ecdysozoa</taxon>
        <taxon>Arthropoda</taxon>
        <taxon>Chelicerata</taxon>
        <taxon>Arachnida</taxon>
        <taxon>Pseudoscorpiones</taxon>
        <taxon>Cheliferoidea</taxon>
        <taxon>Chernetidae</taxon>
        <taxon>Cordylochernes</taxon>
    </lineage>
</organism>
<sequence>MEYKRCSSCISGSGALIEYYQPGQLSPGVYLPATGCVWTEVARDYLHRLGQYYVVGGIISPVHDTYGKKDLASAKHRCTMADLALLSSDWIRPFLDIIKLLQGSKNVLLSPCSSPAQKSNPSSTWEVGEAAQVKDCPVGLESWESEQPGWLETRKVLAHHQQQLLSHPISTVPPSCTNNKCLFDQPFAENDYVTFNNNLNNNSAPPQLKLLCGADLLESFSVPGLWKDEDVSPLWSDL</sequence>